<evidence type="ECO:0000313" key="1">
    <source>
        <dbReference type="EMBL" id="CQR70334.1"/>
    </source>
</evidence>
<dbReference type="Proteomes" id="UP000049855">
    <property type="component" value="Unassembled WGS sequence"/>
</dbReference>
<keyword evidence="1" id="KW-0238">DNA-binding</keyword>
<keyword evidence="2" id="KW-1185">Reference proteome</keyword>
<name>A0A0U1KUH3_9FIRM</name>
<organism evidence="1 2">
    <name type="scientific">Sporomusa ovata</name>
    <dbReference type="NCBI Taxonomy" id="2378"/>
    <lineage>
        <taxon>Bacteria</taxon>
        <taxon>Bacillati</taxon>
        <taxon>Bacillota</taxon>
        <taxon>Negativicutes</taxon>
        <taxon>Selenomonadales</taxon>
        <taxon>Sporomusaceae</taxon>
        <taxon>Sporomusa</taxon>
    </lineage>
</organism>
<sequence>MNRFLLAIDDTDNLESKGTGWLARKLAKEIGKSFTATSHGVTRHQLFLHPDIPYTTHNSAACMDLSVVDYSLEEIFHFAATLVANLSAEGSDPGISLASVEGVSKYIQEFGRRAQQEVVTMEEAYRLAAQQNVFLKELGGTGQGIIGALSAIGLRATGYDGRYLDLKGIRELTGVVSVKNIIETTGICRVVDTDTAEIPDSDLVNTLEWLRPTHYDHQPVLFVKKDENNFWIPAEKPKRSEL</sequence>
<dbReference type="RefSeq" id="WP_021169071.1">
    <property type="nucleotide sequence ID" value="NZ_CTRP01000003.1"/>
</dbReference>
<dbReference type="Gene3D" id="3.30.70.2200">
    <property type="match status" value="1"/>
</dbReference>
<proteinExistence type="predicted"/>
<dbReference type="GO" id="GO:0003677">
    <property type="term" value="F:DNA binding"/>
    <property type="evidence" value="ECO:0007669"/>
    <property type="project" value="UniProtKB-KW"/>
</dbReference>
<accession>A0A0U1KUH3</accession>
<dbReference type="EMBL" id="CTRP01000003">
    <property type="protein sequence ID" value="CQR70334.1"/>
    <property type="molecule type" value="Genomic_DNA"/>
</dbReference>
<dbReference type="AlphaFoldDB" id="A0A0U1KUH3"/>
<reference evidence="2" key="1">
    <citation type="submission" date="2015-03" db="EMBL/GenBank/DDBJ databases">
        <authorList>
            <person name="Nijsse Bart"/>
        </authorList>
    </citation>
    <scope>NUCLEOTIDE SEQUENCE [LARGE SCALE GENOMIC DNA]</scope>
</reference>
<dbReference type="PANTHER" id="PTHR40705">
    <property type="entry name" value="TRNA(ILE2) 2-AGMATINYLCYTIDINE SYNTHETASE TIAS"/>
    <property type="match status" value="1"/>
</dbReference>
<evidence type="ECO:0000313" key="2">
    <source>
        <dbReference type="Proteomes" id="UP000049855"/>
    </source>
</evidence>
<dbReference type="PANTHER" id="PTHR40705:SF2">
    <property type="entry name" value="DUF1743 DOMAIN-CONTAINING PROTEIN"/>
    <property type="match status" value="1"/>
</dbReference>
<gene>
    <name evidence="1" type="ORF">SpAn4DRAFT_1303</name>
</gene>
<protein>
    <submittedName>
        <fullName evidence="1">Predicted DNA-binding protein containing a Zn-ribbon domain</fullName>
    </submittedName>
</protein>